<proteinExistence type="predicted"/>
<sequence>MSITGDVSLDDSEIVFSDGQSLVFDELVQDVFVVDGEKVAASVYSVSEPQVLELLNGNTLCGDGFVTYVATWAGMDDLTIVAMFDTQDVPGSDEEMCASFTYE</sequence>
<dbReference type="Proteomes" id="UP000268192">
    <property type="component" value="Chromosome"/>
</dbReference>
<organism evidence="1 2">
    <name type="scientific">Georhizobium profundi</name>
    <dbReference type="NCBI Taxonomy" id="2341112"/>
    <lineage>
        <taxon>Bacteria</taxon>
        <taxon>Pseudomonadati</taxon>
        <taxon>Pseudomonadota</taxon>
        <taxon>Alphaproteobacteria</taxon>
        <taxon>Hyphomicrobiales</taxon>
        <taxon>Rhizobiaceae</taxon>
        <taxon>Georhizobium</taxon>
    </lineage>
</organism>
<protein>
    <submittedName>
        <fullName evidence="1">Uncharacterized protein</fullName>
    </submittedName>
</protein>
<dbReference type="KEGG" id="abaw:D5400_11335"/>
<accession>A0A3S9B9W2</accession>
<evidence type="ECO:0000313" key="2">
    <source>
        <dbReference type="Proteomes" id="UP000268192"/>
    </source>
</evidence>
<dbReference type="EMBL" id="CP032509">
    <property type="protein sequence ID" value="AZN73760.1"/>
    <property type="molecule type" value="Genomic_DNA"/>
</dbReference>
<keyword evidence="2" id="KW-1185">Reference proteome</keyword>
<reference evidence="1 2" key="1">
    <citation type="submission" date="2018-09" db="EMBL/GenBank/DDBJ databases">
        <title>Marinorhizobium profundi gen. nov., sp. nov., isolated from a deep-sea sediment sample from the New Britain Trench and proposal of Marinorhizobiaceae fam. nov. in the order Rhizobiales of the class Alphaproteobacteria.</title>
        <authorList>
            <person name="Cao J."/>
        </authorList>
    </citation>
    <scope>NUCLEOTIDE SEQUENCE [LARGE SCALE GENOMIC DNA]</scope>
    <source>
        <strain evidence="1 2">WS11</strain>
    </source>
</reference>
<dbReference type="OrthoDB" id="8087244at2"/>
<name>A0A3S9B9W2_9HYPH</name>
<dbReference type="AlphaFoldDB" id="A0A3S9B9W2"/>
<gene>
    <name evidence="1" type="ORF">D5400_11335</name>
</gene>
<evidence type="ECO:0000313" key="1">
    <source>
        <dbReference type="EMBL" id="AZN73760.1"/>
    </source>
</evidence>